<evidence type="ECO:0000313" key="2">
    <source>
        <dbReference type="Proteomes" id="UP001204151"/>
    </source>
</evidence>
<gene>
    <name evidence="1" type="ORF">NX784_08985</name>
</gene>
<organism evidence="1 2">
    <name type="scientific">Massilia pinisoli</name>
    <dbReference type="NCBI Taxonomy" id="1772194"/>
    <lineage>
        <taxon>Bacteria</taxon>
        <taxon>Pseudomonadati</taxon>
        <taxon>Pseudomonadota</taxon>
        <taxon>Betaproteobacteria</taxon>
        <taxon>Burkholderiales</taxon>
        <taxon>Oxalobacteraceae</taxon>
        <taxon>Telluria group</taxon>
        <taxon>Massilia</taxon>
    </lineage>
</organism>
<dbReference type="EMBL" id="JANUGW010000005">
    <property type="protein sequence ID" value="MCS0581727.1"/>
    <property type="molecule type" value="Genomic_DNA"/>
</dbReference>
<dbReference type="Proteomes" id="UP001204151">
    <property type="component" value="Unassembled WGS sequence"/>
</dbReference>
<keyword evidence="2" id="KW-1185">Reference proteome</keyword>
<evidence type="ECO:0000313" key="1">
    <source>
        <dbReference type="EMBL" id="MCS0581727.1"/>
    </source>
</evidence>
<name>A0ABT1ZP82_9BURK</name>
<sequence length="102" mass="11789">MKTIVLCLSLSVPFHPVLANEQLPNDVRTFIETREGCDHMRGELPDPVDKHRTQQLRRETRKLCKGTDQKLAQLKRKYAKNSSVLQHLDAFEPAVEEVQKTH</sequence>
<accession>A0ABT1ZP82</accession>
<protein>
    <recommendedName>
        <fullName evidence="3">Secreted protein</fullName>
    </recommendedName>
</protein>
<proteinExistence type="predicted"/>
<reference evidence="1 2" key="1">
    <citation type="submission" date="2022-08" db="EMBL/GenBank/DDBJ databases">
        <title>Reclassification of Massilia species as members of the genera Telluria, Duganella, Pseudoduganella, Mokoshia gen. nov. and Zemynaea gen. nov. using orthogonal and non-orthogonal genome-based approaches.</title>
        <authorList>
            <person name="Bowman J.P."/>
        </authorList>
    </citation>
    <scope>NUCLEOTIDE SEQUENCE [LARGE SCALE GENOMIC DNA]</scope>
    <source>
        <strain evidence="1 2">JCM 31316</strain>
    </source>
</reference>
<evidence type="ECO:0008006" key="3">
    <source>
        <dbReference type="Google" id="ProtNLM"/>
    </source>
</evidence>
<dbReference type="RefSeq" id="WP_258816312.1">
    <property type="nucleotide sequence ID" value="NZ_JANUGW010000005.1"/>
</dbReference>
<comment type="caution">
    <text evidence="1">The sequence shown here is derived from an EMBL/GenBank/DDBJ whole genome shotgun (WGS) entry which is preliminary data.</text>
</comment>